<dbReference type="RefSeq" id="WP_270452389.1">
    <property type="nucleotide sequence ID" value="NZ_JADPIE010000001.1"/>
</dbReference>
<dbReference type="PANTHER" id="PTHR47505:SF1">
    <property type="entry name" value="DNA UTILIZATION PROTEIN YHGH"/>
    <property type="match status" value="1"/>
</dbReference>
<dbReference type="CDD" id="cd06223">
    <property type="entry name" value="PRTases_typeI"/>
    <property type="match status" value="1"/>
</dbReference>
<sequence>MTSFWRNIFFSKIFCLNCNEELRSGNIPGICNSCLHFFDFNGLNSLDNSLLEVYSPLIYEGMVKDLIYKLKYDGEELIAYTLGIIMADYIKYLKLYDKNTILVPIPLAKKREAKRGFNQARLLAEVIASELKISVRDNLLYRKQETPPLYNLSPGQRKLVLEGAFSFNKGFNNLNKENFILVDDIFTTGSTLNEATGVLYNAGAIRIIGLTAVIALKKEKFDKGHNL</sequence>
<name>A0A931AMV7_9FIRM</name>
<protein>
    <submittedName>
        <fullName evidence="2">ComF family protein</fullName>
    </submittedName>
</protein>
<dbReference type="AlphaFoldDB" id="A0A931AMV7"/>
<dbReference type="PANTHER" id="PTHR47505">
    <property type="entry name" value="DNA UTILIZATION PROTEIN YHGH"/>
    <property type="match status" value="1"/>
</dbReference>
<comment type="caution">
    <text evidence="2">The sequence shown here is derived from an EMBL/GenBank/DDBJ whole genome shotgun (WGS) entry which is preliminary data.</text>
</comment>
<gene>
    <name evidence="2" type="ORF">I0Q91_01395</name>
</gene>
<evidence type="ECO:0000256" key="1">
    <source>
        <dbReference type="ARBA" id="ARBA00008007"/>
    </source>
</evidence>
<dbReference type="EMBL" id="JADPIE010000001">
    <property type="protein sequence ID" value="MBF8435723.1"/>
    <property type="molecule type" value="Genomic_DNA"/>
</dbReference>
<dbReference type="InterPro" id="IPR000836">
    <property type="entry name" value="PRTase_dom"/>
</dbReference>
<keyword evidence="3" id="KW-1185">Reference proteome</keyword>
<accession>A0A931AMV7</accession>
<dbReference type="InterPro" id="IPR029057">
    <property type="entry name" value="PRTase-like"/>
</dbReference>
<dbReference type="Proteomes" id="UP000621436">
    <property type="component" value="Unassembled WGS sequence"/>
</dbReference>
<evidence type="ECO:0000313" key="2">
    <source>
        <dbReference type="EMBL" id="MBF8435723.1"/>
    </source>
</evidence>
<reference evidence="2" key="1">
    <citation type="submission" date="2020-11" db="EMBL/GenBank/DDBJ databases">
        <title>Halonatronomonas betainensis gen. nov., sp. nov. a novel haloalkaliphilic representative of the family Halanaerobiacae capable of betaine degradation.</title>
        <authorList>
            <person name="Boltyanskaya Y."/>
            <person name="Kevbrin V."/>
            <person name="Detkova E."/>
            <person name="Grouzdev D.S."/>
            <person name="Koziaeva V."/>
            <person name="Zhilina T."/>
        </authorList>
    </citation>
    <scope>NUCLEOTIDE SEQUENCE</scope>
    <source>
        <strain evidence="2">Z-7014</strain>
    </source>
</reference>
<evidence type="ECO:0000313" key="3">
    <source>
        <dbReference type="Proteomes" id="UP000621436"/>
    </source>
</evidence>
<comment type="similarity">
    <text evidence="1">Belongs to the ComF/GntX family.</text>
</comment>
<proteinExistence type="inferred from homology"/>
<dbReference type="Gene3D" id="3.40.50.2020">
    <property type="match status" value="1"/>
</dbReference>
<dbReference type="InterPro" id="IPR051910">
    <property type="entry name" value="ComF/GntX_DNA_util-trans"/>
</dbReference>
<dbReference type="SUPFAM" id="SSF53271">
    <property type="entry name" value="PRTase-like"/>
    <property type="match status" value="1"/>
</dbReference>
<organism evidence="2 3">
    <name type="scientific">Halonatronomonas betaini</name>
    <dbReference type="NCBI Taxonomy" id="2778430"/>
    <lineage>
        <taxon>Bacteria</taxon>
        <taxon>Bacillati</taxon>
        <taxon>Bacillota</taxon>
        <taxon>Clostridia</taxon>
        <taxon>Halanaerobiales</taxon>
        <taxon>Halarsenatibacteraceae</taxon>
        <taxon>Halonatronomonas</taxon>
    </lineage>
</organism>